<keyword evidence="3" id="KW-1185">Reference proteome</keyword>
<sequence>MNEASASSVENSDTASNTGGSTAGGLSSRGSAGSSENSLAKSQWIKISSSVHLSRSQQTWTGAGSAAGYVLRYLVPMRRLMIDVVGNDAEADRALAILVTHLVRAGFNGHDRGRLRDFLVRGIRSAAKARYDEAVQKIDKDKLASTESAGVPTPPKLEIAKLESPQWLGYWRDGILQRSWRSLERYQHTRRYEAAGATDSTETQGPRGDYVHDILRIAMAHPKDSPKAWTSRLTPVAGRNIEPSEVQSQLELARIRFAQHVADEVAQTLEIPEATKIEAEIKTLGLGKAFMGVKVEG</sequence>
<feature type="region of interest" description="Disordered" evidence="1">
    <location>
        <begin position="1"/>
        <end position="35"/>
    </location>
</feature>
<evidence type="ECO:0000313" key="3">
    <source>
        <dbReference type="Proteomes" id="UP000319908"/>
    </source>
</evidence>
<evidence type="ECO:0000313" key="2">
    <source>
        <dbReference type="EMBL" id="TWU10789.1"/>
    </source>
</evidence>
<feature type="compositionally biased region" description="Low complexity" evidence="1">
    <location>
        <begin position="11"/>
        <end position="35"/>
    </location>
</feature>
<protein>
    <submittedName>
        <fullName evidence="2">Uncharacterized protein</fullName>
    </submittedName>
</protein>
<dbReference type="Proteomes" id="UP000319908">
    <property type="component" value="Unassembled WGS sequence"/>
</dbReference>
<gene>
    <name evidence="2" type="ORF">Poly21_46950</name>
</gene>
<accession>A0A5C6BHU6</accession>
<dbReference type="AlphaFoldDB" id="A0A5C6BHU6"/>
<dbReference type="RefSeq" id="WP_146409171.1">
    <property type="nucleotide sequence ID" value="NZ_SJPU01000003.1"/>
</dbReference>
<comment type="caution">
    <text evidence="2">The sequence shown here is derived from an EMBL/GenBank/DDBJ whole genome shotgun (WGS) entry which is preliminary data.</text>
</comment>
<feature type="compositionally biased region" description="Polar residues" evidence="1">
    <location>
        <begin position="1"/>
        <end position="10"/>
    </location>
</feature>
<dbReference type="OrthoDB" id="286312at2"/>
<evidence type="ECO:0000256" key="1">
    <source>
        <dbReference type="SAM" id="MobiDB-lite"/>
    </source>
</evidence>
<proteinExistence type="predicted"/>
<organism evidence="2 3">
    <name type="scientific">Allorhodopirellula heiligendammensis</name>
    <dbReference type="NCBI Taxonomy" id="2714739"/>
    <lineage>
        <taxon>Bacteria</taxon>
        <taxon>Pseudomonadati</taxon>
        <taxon>Planctomycetota</taxon>
        <taxon>Planctomycetia</taxon>
        <taxon>Pirellulales</taxon>
        <taxon>Pirellulaceae</taxon>
        <taxon>Allorhodopirellula</taxon>
    </lineage>
</organism>
<name>A0A5C6BHU6_9BACT</name>
<reference evidence="2 3" key="1">
    <citation type="journal article" date="2020" name="Antonie Van Leeuwenhoek">
        <title>Rhodopirellula heiligendammensis sp. nov., Rhodopirellula pilleata sp. nov., and Rhodopirellula solitaria sp. nov. isolated from natural or artificial marine surfaces in Northern Germany and California, USA, and emended description of the genus Rhodopirellula.</title>
        <authorList>
            <person name="Kallscheuer N."/>
            <person name="Wiegand S."/>
            <person name="Jogler M."/>
            <person name="Boedeker C."/>
            <person name="Peeters S.H."/>
            <person name="Rast P."/>
            <person name="Heuer A."/>
            <person name="Jetten M.S.M."/>
            <person name="Rohde M."/>
            <person name="Jogler C."/>
        </authorList>
    </citation>
    <scope>NUCLEOTIDE SEQUENCE [LARGE SCALE GENOMIC DNA]</scope>
    <source>
        <strain evidence="2 3">Poly21</strain>
    </source>
</reference>
<dbReference type="EMBL" id="SJPU01000003">
    <property type="protein sequence ID" value="TWU10789.1"/>
    <property type="molecule type" value="Genomic_DNA"/>
</dbReference>